<dbReference type="CDD" id="cd04242">
    <property type="entry name" value="AAK_G5K_ProB"/>
    <property type="match status" value="1"/>
</dbReference>
<sequence length="409" mass="41616">MAALTSDGAAGVSGATGGDGTAAAAAVAGASRLVIKIGSALLVDAETGKLRRSWLEGVAADIAALRAGGAEALVVSSGSIALGRRALGLPRGALALEHAQAAAAVGQILLAQAYSEVLAPHGIPAAQVLLTLDDTRDRRRYLNGRATLRTLLGFGVMPVINENDTVATDEIKFGDNDRLAARVALMAGADMLVLLSDVDGLYTGDPRRDPGARRFDAVDRISPEIEAMGAGVGSDAGSGGMRTKLLAAKTAMRGGCAMVICKGETDRPVAALLAGAPATLFRAEASPLTARKQWIAGMKPVGRLVVDAGAARALRRGASLLPAGLRGVEGDFTRGDPVAIVTETGDSVGAALVGYPAEEALAIIGRQSRELEEALGHPARAEVAHSDNMVIWDAQGAEASAEIEEGSAR</sequence>
<dbReference type="NCBIfam" id="TIGR01027">
    <property type="entry name" value="proB"/>
    <property type="match status" value="1"/>
</dbReference>
<evidence type="ECO:0000256" key="2">
    <source>
        <dbReference type="ARBA" id="ARBA00022605"/>
    </source>
</evidence>
<evidence type="ECO:0000256" key="6">
    <source>
        <dbReference type="ARBA" id="ARBA00022777"/>
    </source>
</evidence>
<evidence type="ECO:0000256" key="1">
    <source>
        <dbReference type="ARBA" id="ARBA00022490"/>
    </source>
</evidence>
<dbReference type="PANTHER" id="PTHR43654">
    <property type="entry name" value="GLUTAMATE 5-KINASE"/>
    <property type="match status" value="1"/>
</dbReference>
<feature type="binding site" evidence="8">
    <location>
        <position position="36"/>
    </location>
    <ligand>
        <name>ATP</name>
        <dbReference type="ChEBI" id="CHEBI:30616"/>
    </ligand>
</feature>
<comment type="similarity">
    <text evidence="8">Belongs to the glutamate 5-kinase family.</text>
</comment>
<keyword evidence="1 8" id="KW-0963">Cytoplasm</keyword>
<dbReference type="GO" id="GO:0055129">
    <property type="term" value="P:L-proline biosynthetic process"/>
    <property type="evidence" value="ECO:0007669"/>
    <property type="project" value="UniProtKB-UniRule"/>
</dbReference>
<dbReference type="FunFam" id="3.40.1160.10:FF:000018">
    <property type="entry name" value="Glutamate 5-kinase"/>
    <property type="match status" value="1"/>
</dbReference>
<dbReference type="InterPro" id="IPR041739">
    <property type="entry name" value="G5K_ProB"/>
</dbReference>
<dbReference type="InterPro" id="IPR036393">
    <property type="entry name" value="AceGlu_kinase-like_sf"/>
</dbReference>
<dbReference type="PROSITE" id="PS00902">
    <property type="entry name" value="GLUTAMATE_5_KINASE"/>
    <property type="match status" value="1"/>
</dbReference>
<feature type="binding site" evidence="8">
    <location>
        <begin position="196"/>
        <end position="197"/>
    </location>
    <ligand>
        <name>ATP</name>
        <dbReference type="ChEBI" id="CHEBI:30616"/>
    </ligand>
</feature>
<feature type="binding site" evidence="8">
    <location>
        <position position="164"/>
    </location>
    <ligand>
        <name>substrate</name>
    </ligand>
</feature>
<gene>
    <name evidence="8" type="primary">proB</name>
    <name evidence="10" type="ORF">SAMN05444336_11113</name>
</gene>
<protein>
    <recommendedName>
        <fullName evidence="8">Glutamate 5-kinase</fullName>
        <ecNumber evidence="8">2.7.2.11</ecNumber>
    </recommendedName>
    <alternativeName>
        <fullName evidence="8">Gamma-glutamyl kinase</fullName>
        <shortName evidence="8">GK</shortName>
    </alternativeName>
</protein>
<keyword evidence="5 8" id="KW-0547">Nucleotide-binding</keyword>
<dbReference type="SUPFAM" id="SSF88697">
    <property type="entry name" value="PUA domain-like"/>
    <property type="match status" value="1"/>
</dbReference>
<keyword evidence="2 8" id="KW-0028">Amino-acid biosynthesis</keyword>
<organism evidence="10 11">
    <name type="scientific">Albimonas donghaensis</name>
    <dbReference type="NCBI Taxonomy" id="356660"/>
    <lineage>
        <taxon>Bacteria</taxon>
        <taxon>Pseudomonadati</taxon>
        <taxon>Pseudomonadota</taxon>
        <taxon>Alphaproteobacteria</taxon>
        <taxon>Rhodobacterales</taxon>
        <taxon>Paracoccaceae</taxon>
        <taxon>Albimonas</taxon>
    </lineage>
</organism>
<keyword evidence="6 8" id="KW-0418">Kinase</keyword>
<dbReference type="CDD" id="cd21157">
    <property type="entry name" value="PUA_G5K"/>
    <property type="match status" value="1"/>
</dbReference>
<dbReference type="GO" id="GO:0005524">
    <property type="term" value="F:ATP binding"/>
    <property type="evidence" value="ECO:0007669"/>
    <property type="project" value="UniProtKB-KW"/>
</dbReference>
<evidence type="ECO:0000256" key="4">
    <source>
        <dbReference type="ARBA" id="ARBA00022679"/>
    </source>
</evidence>
<dbReference type="PROSITE" id="PS50890">
    <property type="entry name" value="PUA"/>
    <property type="match status" value="1"/>
</dbReference>
<feature type="binding site" evidence="8">
    <location>
        <begin position="238"/>
        <end position="244"/>
    </location>
    <ligand>
        <name>ATP</name>
        <dbReference type="ChEBI" id="CHEBI:30616"/>
    </ligand>
</feature>
<comment type="pathway">
    <text evidence="8">Amino-acid biosynthesis; L-proline biosynthesis; L-glutamate 5-semialdehyde from L-glutamate: step 1/2.</text>
</comment>
<evidence type="ECO:0000313" key="10">
    <source>
        <dbReference type="EMBL" id="SDX82667.1"/>
    </source>
</evidence>
<evidence type="ECO:0000256" key="8">
    <source>
        <dbReference type="HAMAP-Rule" id="MF_00456"/>
    </source>
</evidence>
<dbReference type="PANTHER" id="PTHR43654:SF1">
    <property type="entry name" value="ISOPENTENYL PHOSPHATE KINASE"/>
    <property type="match status" value="1"/>
</dbReference>
<dbReference type="PIRSF" id="PIRSF000729">
    <property type="entry name" value="GK"/>
    <property type="match status" value="1"/>
</dbReference>
<keyword evidence="7 8" id="KW-0067">ATP-binding</keyword>
<dbReference type="SUPFAM" id="SSF53633">
    <property type="entry name" value="Carbamate kinase-like"/>
    <property type="match status" value="1"/>
</dbReference>
<evidence type="ECO:0000256" key="5">
    <source>
        <dbReference type="ARBA" id="ARBA00022741"/>
    </source>
</evidence>
<dbReference type="PRINTS" id="PR00474">
    <property type="entry name" value="GLU5KINASE"/>
</dbReference>
<dbReference type="STRING" id="356660.SAMN05444336_11113"/>
<dbReference type="InterPro" id="IPR011529">
    <property type="entry name" value="Glu_5kinase"/>
</dbReference>
<dbReference type="GO" id="GO:0004349">
    <property type="term" value="F:glutamate 5-kinase activity"/>
    <property type="evidence" value="ECO:0007669"/>
    <property type="project" value="UniProtKB-UniRule"/>
</dbReference>
<evidence type="ECO:0000259" key="9">
    <source>
        <dbReference type="SMART" id="SM00359"/>
    </source>
</evidence>
<dbReference type="AlphaFoldDB" id="A0A1H3EVS6"/>
<reference evidence="10 11" key="1">
    <citation type="submission" date="2016-10" db="EMBL/GenBank/DDBJ databases">
        <authorList>
            <person name="de Groot N.N."/>
        </authorList>
    </citation>
    <scope>NUCLEOTIDE SEQUENCE [LARGE SCALE GENOMIC DNA]</scope>
    <source>
        <strain evidence="10 11">DSM 17890</strain>
    </source>
</reference>
<evidence type="ECO:0000313" key="11">
    <source>
        <dbReference type="Proteomes" id="UP000199118"/>
    </source>
</evidence>
<dbReference type="Pfam" id="PF00696">
    <property type="entry name" value="AA_kinase"/>
    <property type="match status" value="1"/>
</dbReference>
<dbReference type="GO" id="GO:0005829">
    <property type="term" value="C:cytosol"/>
    <property type="evidence" value="ECO:0007669"/>
    <property type="project" value="TreeGrafter"/>
</dbReference>
<comment type="catalytic activity">
    <reaction evidence="8">
        <text>L-glutamate + ATP = L-glutamyl 5-phosphate + ADP</text>
        <dbReference type="Rhea" id="RHEA:14877"/>
        <dbReference type="ChEBI" id="CHEBI:29985"/>
        <dbReference type="ChEBI" id="CHEBI:30616"/>
        <dbReference type="ChEBI" id="CHEBI:58274"/>
        <dbReference type="ChEBI" id="CHEBI:456216"/>
        <dbReference type="EC" id="2.7.2.11"/>
    </reaction>
</comment>
<feature type="binding site" evidence="8">
    <location>
        <position position="77"/>
    </location>
    <ligand>
        <name>substrate</name>
    </ligand>
</feature>
<dbReference type="InterPro" id="IPR036974">
    <property type="entry name" value="PUA_sf"/>
</dbReference>
<dbReference type="Gene3D" id="2.30.130.10">
    <property type="entry name" value="PUA domain"/>
    <property type="match status" value="1"/>
</dbReference>
<dbReference type="Gene3D" id="3.40.1160.10">
    <property type="entry name" value="Acetylglutamate kinase-like"/>
    <property type="match status" value="1"/>
</dbReference>
<comment type="subcellular location">
    <subcellularLocation>
        <location evidence="8">Cytoplasm</location>
    </subcellularLocation>
</comment>
<feature type="binding site" evidence="8">
    <location>
        <position position="176"/>
    </location>
    <ligand>
        <name>substrate</name>
    </ligand>
</feature>
<dbReference type="EMBL" id="FNMZ01000011">
    <property type="protein sequence ID" value="SDX82667.1"/>
    <property type="molecule type" value="Genomic_DNA"/>
</dbReference>
<dbReference type="InterPro" id="IPR001057">
    <property type="entry name" value="Glu/AcGlu_kinase"/>
</dbReference>
<dbReference type="InterPro" id="IPR015947">
    <property type="entry name" value="PUA-like_sf"/>
</dbReference>
<keyword evidence="3 8" id="KW-0641">Proline biosynthesis</keyword>
<dbReference type="Pfam" id="PF01472">
    <property type="entry name" value="PUA"/>
    <property type="match status" value="1"/>
</dbReference>
<comment type="function">
    <text evidence="8">Catalyzes the transfer of a phosphate group to glutamate to form L-glutamate 5-phosphate.</text>
</comment>
<keyword evidence="4 8" id="KW-0808">Transferase</keyword>
<accession>A0A1H3EVS6</accession>
<evidence type="ECO:0000256" key="7">
    <source>
        <dbReference type="ARBA" id="ARBA00022840"/>
    </source>
</evidence>
<dbReference type="InterPro" id="IPR019797">
    <property type="entry name" value="Glutamate_5-kinase_CS"/>
</dbReference>
<proteinExistence type="inferred from homology"/>
<dbReference type="Proteomes" id="UP000199118">
    <property type="component" value="Unassembled WGS sequence"/>
</dbReference>
<dbReference type="HAMAP" id="MF_00456">
    <property type="entry name" value="ProB"/>
    <property type="match status" value="1"/>
</dbReference>
<evidence type="ECO:0000256" key="3">
    <source>
        <dbReference type="ARBA" id="ARBA00022650"/>
    </source>
</evidence>
<dbReference type="InterPro" id="IPR005715">
    <property type="entry name" value="Glu_5kinase/COase_Synthase"/>
</dbReference>
<dbReference type="InterPro" id="IPR002478">
    <property type="entry name" value="PUA"/>
</dbReference>
<dbReference type="EC" id="2.7.2.11" evidence="8"/>
<keyword evidence="11" id="KW-1185">Reference proteome</keyword>
<dbReference type="InterPro" id="IPR001048">
    <property type="entry name" value="Asp/Glu/Uridylate_kinase"/>
</dbReference>
<dbReference type="SMART" id="SM00359">
    <property type="entry name" value="PUA"/>
    <property type="match status" value="1"/>
</dbReference>
<dbReference type="UniPathway" id="UPA00098">
    <property type="reaction ID" value="UER00359"/>
</dbReference>
<feature type="domain" description="PUA" evidence="9">
    <location>
        <begin position="302"/>
        <end position="380"/>
    </location>
</feature>
<name>A0A1H3EVS6_9RHOB</name>
<dbReference type="GO" id="GO:0003723">
    <property type="term" value="F:RNA binding"/>
    <property type="evidence" value="ECO:0007669"/>
    <property type="project" value="InterPro"/>
</dbReference>